<gene>
    <name evidence="1" type="ORF">OTI717_LOCUS36943</name>
</gene>
<dbReference type="AlphaFoldDB" id="A0A819YYS8"/>
<dbReference type="EMBL" id="CAJOAX010016582">
    <property type="protein sequence ID" value="CAF4165754.1"/>
    <property type="molecule type" value="Genomic_DNA"/>
</dbReference>
<organism evidence="1 2">
    <name type="scientific">Rotaria sordida</name>
    <dbReference type="NCBI Taxonomy" id="392033"/>
    <lineage>
        <taxon>Eukaryota</taxon>
        <taxon>Metazoa</taxon>
        <taxon>Spiralia</taxon>
        <taxon>Gnathifera</taxon>
        <taxon>Rotifera</taxon>
        <taxon>Eurotatoria</taxon>
        <taxon>Bdelloidea</taxon>
        <taxon>Philodinida</taxon>
        <taxon>Philodinidae</taxon>
        <taxon>Rotaria</taxon>
    </lineage>
</organism>
<reference evidence="1" key="1">
    <citation type="submission" date="2021-02" db="EMBL/GenBank/DDBJ databases">
        <authorList>
            <person name="Nowell W R."/>
        </authorList>
    </citation>
    <scope>NUCLEOTIDE SEQUENCE</scope>
</reference>
<dbReference type="Proteomes" id="UP000663823">
    <property type="component" value="Unassembled WGS sequence"/>
</dbReference>
<proteinExistence type="predicted"/>
<comment type="caution">
    <text evidence="1">The sequence shown here is derived from an EMBL/GenBank/DDBJ whole genome shotgun (WGS) entry which is preliminary data.</text>
</comment>
<evidence type="ECO:0000313" key="1">
    <source>
        <dbReference type="EMBL" id="CAF4165754.1"/>
    </source>
</evidence>
<name>A0A819YYS8_9BILA</name>
<accession>A0A819YYS8</accession>
<sequence>MLKRCTSLFSHTLKNNEEAYEFYRSLIDLIEFRDFLTGSNEKLSEIDTICRDLLNNLREPNHRQKIDKILCDLRETISSDSSEETRQIKYLIDQFSSNIEKVINYLNEKIKIINEQEKKNISLKISDELFSEIENLDDDIRILIVEKLYHNISVEELNFCLSMHKIHQRLGEKLKIYLSQNISIKDSLQKELESFFKRHRQDKTSEEILSNLALPFIDILNLYECNLNDKIKATIEDLKDIQNEKMLRELKEQVLINLITSYPVLDKELEAIKTYINKVGSSEEKQTENYEIVLAFLYVEQDEKSNYVKKIYERFYKLIQLMELITQAHLDSLYPDDNDVDNALFQLILLHVLFDEDYMDERFVDLLSWLFQTLSIYGSIEKIEDINIEIKHIEWLEKLSKNVEKLCKTKSDQNVNDYKYLHISICTISQEMKLIYLQKSIKILSEKYSDAKWLEIIIYFPEYFQTNIDEIFPLLHSEEVNQIQKIIFERVRCSQNTKLEKFYELIKPEKINNHVEFQNQLANRFQEFNGYLNSSSSFENTSPYHALSLNSLIDTFNDRLELDNDLRLVIE</sequence>
<protein>
    <submittedName>
        <fullName evidence="1">Uncharacterized protein</fullName>
    </submittedName>
</protein>
<evidence type="ECO:0000313" key="2">
    <source>
        <dbReference type="Proteomes" id="UP000663823"/>
    </source>
</evidence>
<feature type="non-terminal residue" evidence="1">
    <location>
        <position position="1"/>
    </location>
</feature>